<comment type="caution">
    <text evidence="3">The sequence shown here is derived from an EMBL/GenBank/DDBJ whole genome shotgun (WGS) entry which is preliminary data.</text>
</comment>
<dbReference type="InterPro" id="IPR043504">
    <property type="entry name" value="Peptidase_S1_PA_chymotrypsin"/>
</dbReference>
<dbReference type="PANTHER" id="PTHR36234:SF5">
    <property type="entry name" value="LYSYL ENDOPEPTIDASE"/>
    <property type="match status" value="1"/>
</dbReference>
<evidence type="ECO:0000256" key="2">
    <source>
        <dbReference type="SAM" id="SignalP"/>
    </source>
</evidence>
<dbReference type="AlphaFoldDB" id="A0A8J4DX10"/>
<dbReference type="RefSeq" id="WP_239153760.1">
    <property type="nucleotide sequence ID" value="NZ_BOPF01000051.1"/>
</dbReference>
<keyword evidence="2" id="KW-0732">Signal</keyword>
<feature type="signal peptide" evidence="2">
    <location>
        <begin position="1"/>
        <end position="23"/>
    </location>
</feature>
<name>A0A8J4DX10_9ACTN</name>
<dbReference type="PANTHER" id="PTHR36234">
    <property type="entry name" value="LYSYL ENDOPEPTIDASE"/>
    <property type="match status" value="1"/>
</dbReference>
<organism evidence="3 4">
    <name type="scientific">Virgisporangium aliadipatigenens</name>
    <dbReference type="NCBI Taxonomy" id="741659"/>
    <lineage>
        <taxon>Bacteria</taxon>
        <taxon>Bacillati</taxon>
        <taxon>Actinomycetota</taxon>
        <taxon>Actinomycetes</taxon>
        <taxon>Micromonosporales</taxon>
        <taxon>Micromonosporaceae</taxon>
        <taxon>Virgisporangium</taxon>
    </lineage>
</organism>
<evidence type="ECO:0008006" key="5">
    <source>
        <dbReference type="Google" id="ProtNLM"/>
    </source>
</evidence>
<dbReference type="Gene3D" id="2.40.10.10">
    <property type="entry name" value="Trypsin-like serine proteases"/>
    <property type="match status" value="1"/>
</dbReference>
<evidence type="ECO:0000256" key="1">
    <source>
        <dbReference type="SAM" id="MobiDB-lite"/>
    </source>
</evidence>
<dbReference type="Proteomes" id="UP000619260">
    <property type="component" value="Unassembled WGS sequence"/>
</dbReference>
<accession>A0A8J4DX10</accession>
<dbReference type="EMBL" id="BOPF01000051">
    <property type="protein sequence ID" value="GIJ51612.1"/>
    <property type="molecule type" value="Genomic_DNA"/>
</dbReference>
<evidence type="ECO:0000313" key="3">
    <source>
        <dbReference type="EMBL" id="GIJ51612.1"/>
    </source>
</evidence>
<gene>
    <name evidence="3" type="ORF">Val02_84980</name>
</gene>
<evidence type="ECO:0000313" key="4">
    <source>
        <dbReference type="Proteomes" id="UP000619260"/>
    </source>
</evidence>
<proteinExistence type="predicted"/>
<reference evidence="3" key="1">
    <citation type="submission" date="2021-01" db="EMBL/GenBank/DDBJ databases">
        <title>Whole genome shotgun sequence of Virgisporangium aliadipatigenens NBRC 105644.</title>
        <authorList>
            <person name="Komaki H."/>
            <person name="Tamura T."/>
        </authorList>
    </citation>
    <scope>NUCLEOTIDE SEQUENCE</scope>
    <source>
        <strain evidence="3">NBRC 105644</strain>
    </source>
</reference>
<dbReference type="SUPFAM" id="SSF50494">
    <property type="entry name" value="Trypsin-like serine proteases"/>
    <property type="match status" value="1"/>
</dbReference>
<feature type="region of interest" description="Disordered" evidence="1">
    <location>
        <begin position="158"/>
        <end position="179"/>
    </location>
</feature>
<feature type="chain" id="PRO_5035230605" description="Serine protease" evidence="2">
    <location>
        <begin position="24"/>
        <end position="400"/>
    </location>
</feature>
<protein>
    <recommendedName>
        <fullName evidence="5">Serine protease</fullName>
    </recommendedName>
</protein>
<keyword evidence="4" id="KW-1185">Reference proteome</keyword>
<dbReference type="Pfam" id="PF13365">
    <property type="entry name" value="Trypsin_2"/>
    <property type="match status" value="1"/>
</dbReference>
<dbReference type="InterPro" id="IPR009003">
    <property type="entry name" value="Peptidase_S1_PA"/>
</dbReference>
<sequence>MRRTVGLLAAVCATVAATGVALADSQPTARSVAAPVVRSGPRVGTVESVTGLIERQGKLVGGKKELTYSYPGASYVKVHFSKWALREGDRVTVSDPSGAESYTYTVPESLNDSWAMSITGDTAVVRLEQGSYDPLGLRTRLAGLGIGVDKVARGFPTEQIGEDAAPRNPHRSGREESICRGGDEKRNAVCYKAANPVAYKRAQAVPRMLIDGVELCTAWRWGPNNRLMTNNHCISNSYEVRHSEIWFGYECGTCGGSDTGRSTKVYGDRLIAVDQTLDYALFSVTGFEAIQRFGYLEMDPNPARAGQELYIPQHPRGLPTMIATADPGERNGNCAVDNPSYYGYAANTDISYYCDTEGGSSGSPVISASSHKVVALHHFGGCPNSGVRMDLIYDEVGRLL</sequence>